<accession>A0A261Y608</accession>
<dbReference type="Proteomes" id="UP000242875">
    <property type="component" value="Unassembled WGS sequence"/>
</dbReference>
<dbReference type="InterPro" id="IPR011078">
    <property type="entry name" value="PyrdxlP_homeostasis"/>
</dbReference>
<organism evidence="6 7">
    <name type="scientific">Bifiguratus adelaidae</name>
    <dbReference type="NCBI Taxonomy" id="1938954"/>
    <lineage>
        <taxon>Eukaryota</taxon>
        <taxon>Fungi</taxon>
        <taxon>Fungi incertae sedis</taxon>
        <taxon>Mucoromycota</taxon>
        <taxon>Mucoromycotina</taxon>
        <taxon>Endogonomycetes</taxon>
        <taxon>Endogonales</taxon>
        <taxon>Endogonales incertae sedis</taxon>
        <taxon>Bifiguratus</taxon>
    </lineage>
</organism>
<evidence type="ECO:0000256" key="1">
    <source>
        <dbReference type="ARBA" id="ARBA00022898"/>
    </source>
</evidence>
<evidence type="ECO:0000256" key="4">
    <source>
        <dbReference type="RuleBase" id="RU004514"/>
    </source>
</evidence>
<comment type="similarity">
    <text evidence="2 4">Belongs to the pyridoxal phosphate-binding protein YggS/PROSC family.</text>
</comment>
<evidence type="ECO:0000313" key="6">
    <source>
        <dbReference type="EMBL" id="OZJ06080.1"/>
    </source>
</evidence>
<name>A0A261Y608_9FUNG</name>
<evidence type="ECO:0000313" key="7">
    <source>
        <dbReference type="Proteomes" id="UP000242875"/>
    </source>
</evidence>
<gene>
    <name evidence="6" type="ORF">BZG36_01111</name>
</gene>
<dbReference type="PANTHER" id="PTHR10146:SF14">
    <property type="entry name" value="PYRIDOXAL PHOSPHATE HOMEOSTASIS PROTEIN"/>
    <property type="match status" value="1"/>
</dbReference>
<dbReference type="FunFam" id="3.20.20.10:FF:000007">
    <property type="entry name" value="Pyridoxal phosphate homeostasis protein"/>
    <property type="match status" value="1"/>
</dbReference>
<feature type="modified residue" description="N6-(pyridoxal phosphate)lysine" evidence="2 3">
    <location>
        <position position="42"/>
    </location>
</feature>
<dbReference type="PROSITE" id="PS01211">
    <property type="entry name" value="UPF0001"/>
    <property type="match status" value="1"/>
</dbReference>
<evidence type="ECO:0000256" key="3">
    <source>
        <dbReference type="PIRSR" id="PIRSR004848-1"/>
    </source>
</evidence>
<sequence length="241" mass="26148">MSEPITVDPARKAELGENLAQVKCKVEAAATASSVTLVAVSKLKPAADILAAYEVGQRHFGENYVQEMVDKAAQLPKDIQWHFIGNLQSNKCKAIAAIPNLYIVETVDSIKKADTLSKACESRTESLKVFVQVNTSGEESKSGVTPQEAATVCQHILDHCPKLQLEGLMTIGAPDRELSPDGNPDFKLLAQLAHDFQQANPQAPKLGLSMGMSDDYEEALRMGSTNVRVGRTIFGERPKKT</sequence>
<dbReference type="NCBIfam" id="TIGR00044">
    <property type="entry name" value="YggS family pyridoxal phosphate-dependent enzyme"/>
    <property type="match status" value="1"/>
</dbReference>
<dbReference type="InterPro" id="IPR029066">
    <property type="entry name" value="PLP-binding_barrel"/>
</dbReference>
<dbReference type="GO" id="GO:0030170">
    <property type="term" value="F:pyridoxal phosphate binding"/>
    <property type="evidence" value="ECO:0007669"/>
    <property type="project" value="UniProtKB-UniRule"/>
</dbReference>
<dbReference type="HAMAP" id="MF_02087">
    <property type="entry name" value="PLP_homeostasis"/>
    <property type="match status" value="1"/>
</dbReference>
<dbReference type="Pfam" id="PF01168">
    <property type="entry name" value="Ala_racemase_N"/>
    <property type="match status" value="1"/>
</dbReference>
<dbReference type="SUPFAM" id="SSF51419">
    <property type="entry name" value="PLP-binding barrel"/>
    <property type="match status" value="1"/>
</dbReference>
<dbReference type="PIRSF" id="PIRSF004848">
    <property type="entry name" value="YBL036c_PLPDEIII"/>
    <property type="match status" value="1"/>
</dbReference>
<dbReference type="AlphaFoldDB" id="A0A261Y608"/>
<dbReference type="Gene3D" id="3.20.20.10">
    <property type="entry name" value="Alanine racemase"/>
    <property type="match status" value="1"/>
</dbReference>
<evidence type="ECO:0000259" key="5">
    <source>
        <dbReference type="Pfam" id="PF01168"/>
    </source>
</evidence>
<comment type="function">
    <text evidence="2">Pyridoxal 5'-phosphate (PLP)-binding protein, which may be involved in intracellular homeostatic regulation of pyridoxal 5'-phosphate (PLP), the active form of vitamin B6.</text>
</comment>
<protein>
    <recommendedName>
        <fullName evidence="2">Pyridoxal phosphate homeostasis protein</fullName>
        <shortName evidence="2">PLP homeostasis protein</shortName>
    </recommendedName>
</protein>
<comment type="cofactor">
    <cofactor evidence="3">
        <name>pyridoxal 5'-phosphate</name>
        <dbReference type="ChEBI" id="CHEBI:597326"/>
    </cofactor>
</comment>
<dbReference type="EMBL" id="MVBO01000007">
    <property type="protein sequence ID" value="OZJ06080.1"/>
    <property type="molecule type" value="Genomic_DNA"/>
</dbReference>
<dbReference type="OrthoDB" id="10264196at2759"/>
<feature type="domain" description="Alanine racemase N-terminal" evidence="5">
    <location>
        <begin position="27"/>
        <end position="238"/>
    </location>
</feature>
<comment type="caution">
    <text evidence="6">The sequence shown here is derived from an EMBL/GenBank/DDBJ whole genome shotgun (WGS) entry which is preliminary data.</text>
</comment>
<evidence type="ECO:0000256" key="2">
    <source>
        <dbReference type="HAMAP-Rule" id="MF_03225"/>
    </source>
</evidence>
<dbReference type="CDD" id="cd06822">
    <property type="entry name" value="PLPDE_III_YBL036c_euk"/>
    <property type="match status" value="1"/>
</dbReference>
<dbReference type="InterPro" id="IPR001608">
    <property type="entry name" value="Ala_racemase_N"/>
</dbReference>
<keyword evidence="1 2" id="KW-0663">Pyridoxal phosphate</keyword>
<proteinExistence type="inferred from homology"/>
<keyword evidence="7" id="KW-1185">Reference proteome</keyword>
<dbReference type="PANTHER" id="PTHR10146">
    <property type="entry name" value="PROLINE SYNTHETASE CO-TRANSCRIBED BACTERIAL HOMOLOG PROTEIN"/>
    <property type="match status" value="1"/>
</dbReference>
<reference evidence="6 7" key="1">
    <citation type="journal article" date="2017" name="Mycologia">
        <title>Bifiguratus adelaidae, gen. et sp. nov., a new member of Mucoromycotina in endophytic and soil-dwelling habitats.</title>
        <authorList>
            <person name="Torres-Cruz T.J."/>
            <person name="Billingsley Tobias T.L."/>
            <person name="Almatruk M."/>
            <person name="Hesse C."/>
            <person name="Kuske C.R."/>
            <person name="Desiro A."/>
            <person name="Benucci G.M."/>
            <person name="Bonito G."/>
            <person name="Stajich J.E."/>
            <person name="Dunlap C."/>
            <person name="Arnold A.E."/>
            <person name="Porras-Alfaro A."/>
        </authorList>
    </citation>
    <scope>NUCLEOTIDE SEQUENCE [LARGE SCALE GENOMIC DNA]</scope>
    <source>
        <strain evidence="6 7">AZ0501</strain>
    </source>
</reference>